<keyword evidence="1" id="KW-0472">Membrane</keyword>
<gene>
    <name evidence="3" type="ORF">SAMN02745174_01042</name>
</gene>
<dbReference type="Proteomes" id="UP000191153">
    <property type="component" value="Unassembled WGS sequence"/>
</dbReference>
<dbReference type="PANTHER" id="PTHR28008">
    <property type="entry name" value="DOMAIN PROTEIN, PUTATIVE (AFU_ORTHOLOGUE AFUA_3G10980)-RELATED"/>
    <property type="match status" value="1"/>
</dbReference>
<evidence type="ECO:0000313" key="3">
    <source>
        <dbReference type="EMBL" id="SJZ60442.1"/>
    </source>
</evidence>
<sequence length="131" mass="15131">MITIFYFSQQDGTNSLHQSNFFYRLLGIDLKSMGIDIRKLAHFSIYFALGFSCLLSFSEITRKHIFYSVLFSFVYALTDEFHQSLIPGRGPQFTDVLIDTTGALCGSFIGFTFFNIKNILEKRRKKIQSLK</sequence>
<proteinExistence type="predicted"/>
<dbReference type="NCBIfam" id="NF037970">
    <property type="entry name" value="vanZ_1"/>
    <property type="match status" value="1"/>
</dbReference>
<organism evidence="3 4">
    <name type="scientific">Cetobacterium ceti</name>
    <dbReference type="NCBI Taxonomy" id="180163"/>
    <lineage>
        <taxon>Bacteria</taxon>
        <taxon>Fusobacteriati</taxon>
        <taxon>Fusobacteriota</taxon>
        <taxon>Fusobacteriia</taxon>
        <taxon>Fusobacteriales</taxon>
        <taxon>Fusobacteriaceae</taxon>
        <taxon>Cetobacterium</taxon>
    </lineage>
</organism>
<evidence type="ECO:0000256" key="1">
    <source>
        <dbReference type="SAM" id="Phobius"/>
    </source>
</evidence>
<keyword evidence="1" id="KW-0812">Transmembrane</keyword>
<feature type="transmembrane region" description="Helical" evidence="1">
    <location>
        <begin position="40"/>
        <end position="58"/>
    </location>
</feature>
<dbReference type="InterPro" id="IPR006976">
    <property type="entry name" value="VanZ-like"/>
</dbReference>
<dbReference type="STRING" id="180163.SAMN02745174_01042"/>
<keyword evidence="4" id="KW-1185">Reference proteome</keyword>
<accession>A0A1T4M0K3</accession>
<dbReference type="PANTHER" id="PTHR28008:SF1">
    <property type="entry name" value="DOMAIN PROTEIN, PUTATIVE (AFU_ORTHOLOGUE AFUA_3G10980)-RELATED"/>
    <property type="match status" value="1"/>
</dbReference>
<protein>
    <submittedName>
        <fullName evidence="3">VanZ like family protein</fullName>
    </submittedName>
</protein>
<dbReference type="EMBL" id="FUWX01000007">
    <property type="protein sequence ID" value="SJZ60442.1"/>
    <property type="molecule type" value="Genomic_DNA"/>
</dbReference>
<dbReference type="Pfam" id="PF04892">
    <property type="entry name" value="VanZ"/>
    <property type="match status" value="1"/>
</dbReference>
<feature type="domain" description="VanZ-like" evidence="2">
    <location>
        <begin position="1"/>
        <end position="111"/>
    </location>
</feature>
<feature type="transmembrane region" description="Helical" evidence="1">
    <location>
        <begin position="96"/>
        <end position="116"/>
    </location>
</feature>
<dbReference type="OrthoDB" id="291892at2"/>
<name>A0A1T4M0K3_9FUSO</name>
<keyword evidence="1" id="KW-1133">Transmembrane helix</keyword>
<evidence type="ECO:0000259" key="2">
    <source>
        <dbReference type="Pfam" id="PF04892"/>
    </source>
</evidence>
<feature type="transmembrane region" description="Helical" evidence="1">
    <location>
        <begin position="65"/>
        <end position="84"/>
    </location>
</feature>
<reference evidence="3 4" key="1">
    <citation type="submission" date="2017-02" db="EMBL/GenBank/DDBJ databases">
        <authorList>
            <person name="Peterson S.W."/>
        </authorList>
    </citation>
    <scope>NUCLEOTIDE SEQUENCE [LARGE SCALE GENOMIC DNA]</scope>
    <source>
        <strain evidence="3 4">ATCC 700028</strain>
    </source>
</reference>
<evidence type="ECO:0000313" key="4">
    <source>
        <dbReference type="Proteomes" id="UP000191153"/>
    </source>
</evidence>
<dbReference type="AlphaFoldDB" id="A0A1T4M0K3"/>